<sequence length="1341" mass="147744">MYPLKLAMNAPPSPPETNVTFNGPSPVIAPQRHPTVGSSSAGFVGDSASIAGPALVSDTPVPRIRRQPSIFYNSPGNRAESRERTPSLSSKLLVVVVPPVAVVQEHGNLGQTLSSGPLHRLSQGIIMPLFPNMYGQLTAIAKEFNFPSITGLCLYYCYTDGAITMTPRLSEEIWTTIWGLHEVSPQARERRPPIAGRLEFDIDTGKARWYGAWLSSRQREPMDYPFYNGSSTAPPQHHRGDSRFTFPHSVVTDDFPESIQQHSAPVPARHVPRKLSLVERFDVGSIQSTEIPHLPNDTLLVSGAPVSSHILSPIKQQEEPQSARAELDNKVNTWRATAIASPEAIPSSFEPPSVPAPSTPSTESLRLEDYQWSVSSVGPDDNASFSADIYVPSVHLCDRVNGSVASTASYCTSPGPSDYSLEFPLSDVSRLPSPDLAHRMYEEAPLTPLTTTSWGAPSHYAYSLSSEEYQASIDLGYRATFSRPSTPGTATTWGPASDDGWYPDSPVSSHSVHLGLRGDFSRPTTPFTATSWGASTGPSSPLSPYRLPSPDAGQRAFDDVEQGDRPWRHAWPYNRQTTQRSQQSSAARVPVIPPVIKQRFGKKQQSPSEGYPHFDLYPAVLQPQAASTSGQKVVLSPSDYPNIVIYSPVTSAVVTSVQVRVPAPVDRTGYPHNLARIYEPVSRPTLVSESSIVRYPYFDIYPAVYPFNLERVYPQRLESFPNKVQPQQSVSIGVSAPYPFFNLYPAVYPFNLERIYSHMNVPVERKDSRPPAPVVSLVVQYPHFDLYPAVYPFNMTQIYPRVVALEPRKVLTDINCIPESRSYYPYLEIYPAIYPYNLEYIYVPLPSTHSDEPPKKPAISVTEGTRNYPIIEIYRPVYPYNLDAIYPSVHPLVKSSDDINLNAPAPRFAAGYPHLEIYTPVYPFFSLYPPAAASVEVGGQLKRRPSVVSATSNYPYFDLYPAVYPHFDLYPSVACQSARRVEKPPCRVSVEPSYPYFNLYPAVYPHFVLWPSLPGSTAPVQPAPVQRHTPDVVQTPLVRASVSNSPAPAPIRVRTPPAPAPARSLPPLPAPAAIQKPSPPAPIPLQIPSTSRASTPQVARVSPVRRVPLSVPVDIEDEDHPEVVAVAAQSSAAVLVEMRRAPAVVQPSRIPTEVQNEQELAPAVFQRRIIPTIPLQEEPESQPLEPPKDSYSRRRSGRLTHAELHAMVMMEKSSRGEISLGDVLGSFPPVPSVAPPTTLSRSGSLPNRPQSVFNKANRMSGLPSNPRDSLVRSVSASGRPTRSGSLAQRRSMWENSANSNNPLPNRPVEIRRNGRRDSIVLQRIRVFNNPTTVQATTGNRI</sequence>
<proteinExistence type="predicted"/>
<reference evidence="3 4" key="1">
    <citation type="journal article" date="2010" name="Proc. Natl. Acad. Sci. U.S.A.">
        <title>Insights into evolution of multicellular fungi from the assembled chromosomes of the mushroom Coprinopsis cinerea (Coprinus cinereus).</title>
        <authorList>
            <person name="Stajich J.E."/>
            <person name="Wilke S.K."/>
            <person name="Ahren D."/>
            <person name="Au C.H."/>
            <person name="Birren B.W."/>
            <person name="Borodovsky M."/>
            <person name="Burns C."/>
            <person name="Canback B."/>
            <person name="Casselton L.A."/>
            <person name="Cheng C.K."/>
            <person name="Deng J."/>
            <person name="Dietrich F.S."/>
            <person name="Fargo D.C."/>
            <person name="Farman M.L."/>
            <person name="Gathman A.C."/>
            <person name="Goldberg J."/>
            <person name="Guigo R."/>
            <person name="Hoegger P.J."/>
            <person name="Hooker J.B."/>
            <person name="Huggins A."/>
            <person name="James T.Y."/>
            <person name="Kamada T."/>
            <person name="Kilaru S."/>
            <person name="Kodira C."/>
            <person name="Kues U."/>
            <person name="Kupfer D."/>
            <person name="Kwan H.S."/>
            <person name="Lomsadze A."/>
            <person name="Li W."/>
            <person name="Lilly W.W."/>
            <person name="Ma L.J."/>
            <person name="Mackey A.J."/>
            <person name="Manning G."/>
            <person name="Martin F."/>
            <person name="Muraguchi H."/>
            <person name="Natvig D.O."/>
            <person name="Palmerini H."/>
            <person name="Ramesh M.A."/>
            <person name="Rehmeyer C.J."/>
            <person name="Roe B.A."/>
            <person name="Shenoy N."/>
            <person name="Stanke M."/>
            <person name="Ter-Hovhannisyan V."/>
            <person name="Tunlid A."/>
            <person name="Velagapudi R."/>
            <person name="Vision T.J."/>
            <person name="Zeng Q."/>
            <person name="Zolan M.E."/>
            <person name="Pukkila P.J."/>
        </authorList>
    </citation>
    <scope>NUCLEOTIDE SEQUENCE [LARGE SCALE GENOMIC DNA]</scope>
    <source>
        <strain evidence="4">Okayama-7 / 130 / ATCC MYA-4618 / FGSC 9003</strain>
    </source>
</reference>
<name>A8NXL6_COPC7</name>
<evidence type="ECO:0000256" key="2">
    <source>
        <dbReference type="SAM" id="MobiDB-lite"/>
    </source>
</evidence>
<dbReference type="HOGENOM" id="CLU_004026_0_0_1"/>
<dbReference type="Proteomes" id="UP000001861">
    <property type="component" value="Unassembled WGS sequence"/>
</dbReference>
<dbReference type="PANTHER" id="PTHR13037:SF24">
    <property type="entry name" value="POLYCOMB PROTEIN PCL-RELATED"/>
    <property type="match status" value="1"/>
</dbReference>
<evidence type="ECO:0000313" key="3">
    <source>
        <dbReference type="EMBL" id="EAU84821.2"/>
    </source>
</evidence>
<dbReference type="InParanoid" id="A8NXL6"/>
<feature type="region of interest" description="Disordered" evidence="2">
    <location>
        <begin position="1043"/>
        <end position="1074"/>
    </location>
</feature>
<gene>
    <name evidence="3" type="ORF">CC1G_00340</name>
</gene>
<dbReference type="eggNOG" id="ENOG502SX8G">
    <property type="taxonomic scope" value="Eukaryota"/>
</dbReference>
<keyword evidence="1" id="KW-0945">Host-virus interaction</keyword>
<dbReference type="PANTHER" id="PTHR13037">
    <property type="entry name" value="FORMIN"/>
    <property type="match status" value="1"/>
</dbReference>
<dbReference type="VEuPathDB" id="FungiDB:CC1G_00340"/>
<dbReference type="OMA" id="THQYPPI"/>
<feature type="compositionally biased region" description="Pro residues" evidence="2">
    <location>
        <begin position="1056"/>
        <end position="1070"/>
    </location>
</feature>
<accession>A8NXL6</accession>
<comment type="caution">
    <text evidence="3">The sequence shown here is derived from an EMBL/GenBank/DDBJ whole genome shotgun (WGS) entry which is preliminary data.</text>
</comment>
<organism evidence="3 4">
    <name type="scientific">Coprinopsis cinerea (strain Okayama-7 / 130 / ATCC MYA-4618 / FGSC 9003)</name>
    <name type="common">Inky cap fungus</name>
    <name type="synonym">Hormographiella aspergillata</name>
    <dbReference type="NCBI Taxonomy" id="240176"/>
    <lineage>
        <taxon>Eukaryota</taxon>
        <taxon>Fungi</taxon>
        <taxon>Dikarya</taxon>
        <taxon>Basidiomycota</taxon>
        <taxon>Agaricomycotina</taxon>
        <taxon>Agaricomycetes</taxon>
        <taxon>Agaricomycetidae</taxon>
        <taxon>Agaricales</taxon>
        <taxon>Agaricineae</taxon>
        <taxon>Psathyrellaceae</taxon>
        <taxon>Coprinopsis</taxon>
    </lineage>
</organism>
<keyword evidence="4" id="KW-1185">Reference proteome</keyword>
<feature type="compositionally biased region" description="Polar residues" evidence="2">
    <location>
        <begin position="1235"/>
        <end position="1254"/>
    </location>
</feature>
<dbReference type="EMBL" id="AACS02000005">
    <property type="protein sequence ID" value="EAU84821.2"/>
    <property type="molecule type" value="Genomic_DNA"/>
</dbReference>
<dbReference type="RefSeq" id="XP_001837204.2">
    <property type="nucleotide sequence ID" value="XM_001837152.2"/>
</dbReference>
<dbReference type="OrthoDB" id="3269353at2759"/>
<evidence type="ECO:0000256" key="1">
    <source>
        <dbReference type="ARBA" id="ARBA00022581"/>
    </source>
</evidence>
<feature type="region of interest" description="Disordered" evidence="2">
    <location>
        <begin position="342"/>
        <end position="362"/>
    </location>
</feature>
<feature type="region of interest" description="Disordered" evidence="2">
    <location>
        <begin position="1173"/>
        <end position="1195"/>
    </location>
</feature>
<feature type="region of interest" description="Disordered" evidence="2">
    <location>
        <begin position="1234"/>
        <end position="1311"/>
    </location>
</feature>
<evidence type="ECO:0000313" key="4">
    <source>
        <dbReference type="Proteomes" id="UP000001861"/>
    </source>
</evidence>
<dbReference type="KEGG" id="cci:CC1G_00340"/>
<dbReference type="GeneID" id="6013760"/>
<feature type="compositionally biased region" description="Polar residues" evidence="2">
    <location>
        <begin position="1262"/>
        <end position="1303"/>
    </location>
</feature>
<protein>
    <submittedName>
        <fullName evidence="3">Uncharacterized protein</fullName>
    </submittedName>
</protein>